<name>A0A9P6ADB3_9AGAM</name>
<dbReference type="AlphaFoldDB" id="A0A9P6ADB3"/>
<reference evidence="2" key="1">
    <citation type="journal article" date="2020" name="Nat. Commun.">
        <title>Large-scale genome sequencing of mycorrhizal fungi provides insights into the early evolution of symbiotic traits.</title>
        <authorList>
            <person name="Miyauchi S."/>
            <person name="Kiss E."/>
            <person name="Kuo A."/>
            <person name="Drula E."/>
            <person name="Kohler A."/>
            <person name="Sanchez-Garcia M."/>
            <person name="Morin E."/>
            <person name="Andreopoulos B."/>
            <person name="Barry K.W."/>
            <person name="Bonito G."/>
            <person name="Buee M."/>
            <person name="Carver A."/>
            <person name="Chen C."/>
            <person name="Cichocki N."/>
            <person name="Clum A."/>
            <person name="Culley D."/>
            <person name="Crous P.W."/>
            <person name="Fauchery L."/>
            <person name="Girlanda M."/>
            <person name="Hayes R.D."/>
            <person name="Keri Z."/>
            <person name="LaButti K."/>
            <person name="Lipzen A."/>
            <person name="Lombard V."/>
            <person name="Magnuson J."/>
            <person name="Maillard F."/>
            <person name="Murat C."/>
            <person name="Nolan M."/>
            <person name="Ohm R.A."/>
            <person name="Pangilinan J."/>
            <person name="Pereira M.F."/>
            <person name="Perotto S."/>
            <person name="Peter M."/>
            <person name="Pfister S."/>
            <person name="Riley R."/>
            <person name="Sitrit Y."/>
            <person name="Stielow J.B."/>
            <person name="Szollosi G."/>
            <person name="Zifcakova L."/>
            <person name="Stursova M."/>
            <person name="Spatafora J.W."/>
            <person name="Tedersoo L."/>
            <person name="Vaario L.M."/>
            <person name="Yamada A."/>
            <person name="Yan M."/>
            <person name="Wang P."/>
            <person name="Xu J."/>
            <person name="Bruns T."/>
            <person name="Baldrian P."/>
            <person name="Vilgalys R."/>
            <person name="Dunand C."/>
            <person name="Henrissat B."/>
            <person name="Grigoriev I.V."/>
            <person name="Hibbett D."/>
            <person name="Nagy L.G."/>
            <person name="Martin F.M."/>
        </authorList>
    </citation>
    <scope>NUCLEOTIDE SEQUENCE</scope>
    <source>
        <strain evidence="2">UP504</strain>
    </source>
</reference>
<feature type="region of interest" description="Disordered" evidence="1">
    <location>
        <begin position="253"/>
        <end position="312"/>
    </location>
</feature>
<accession>A0A9P6ADB3</accession>
<evidence type="ECO:0000256" key="1">
    <source>
        <dbReference type="SAM" id="MobiDB-lite"/>
    </source>
</evidence>
<organism evidence="2 3">
    <name type="scientific">Hydnum rufescens UP504</name>
    <dbReference type="NCBI Taxonomy" id="1448309"/>
    <lineage>
        <taxon>Eukaryota</taxon>
        <taxon>Fungi</taxon>
        <taxon>Dikarya</taxon>
        <taxon>Basidiomycota</taxon>
        <taxon>Agaricomycotina</taxon>
        <taxon>Agaricomycetes</taxon>
        <taxon>Cantharellales</taxon>
        <taxon>Hydnaceae</taxon>
        <taxon>Hydnum</taxon>
    </lineage>
</organism>
<dbReference type="GO" id="GO:0007166">
    <property type="term" value="P:cell surface receptor signaling pathway"/>
    <property type="evidence" value="ECO:0007669"/>
    <property type="project" value="InterPro"/>
</dbReference>
<dbReference type="Proteomes" id="UP000886523">
    <property type="component" value="Unassembled WGS sequence"/>
</dbReference>
<dbReference type="CDD" id="cd21037">
    <property type="entry name" value="MLKL_NTD"/>
    <property type="match status" value="1"/>
</dbReference>
<protein>
    <submittedName>
        <fullName evidence="2">Uncharacterized protein</fullName>
    </submittedName>
</protein>
<dbReference type="Gene3D" id="1.20.930.20">
    <property type="entry name" value="Adaptor protein Cbl, N-terminal domain"/>
    <property type="match status" value="1"/>
</dbReference>
<sequence>MAILGNSRQSGGIREEPDTLCRLESHERWNRMHDTSRRPLLSGDKVRVKDSRFNCARPIEQRYGDAKVSTARPLGVQGRASGYDNARSGALWGLGSVLIRVSLRGPEIVWHRLEQFWVRKQSSRTFLEGSRRGTERLSLCCRSSKAILAHNTGIRKLEQLDGTSETTIRQIRKGKSIHQNEILPIPETDLMKRPSTTCAKRLRRGEHLAITASIGRTSFMDLSMATSPNALKGFEYIPNGASPRLAFKSSPWVSSAQRPMPFRRPFSRRKRTVQPPSALSNDSSPNRRSNRPSTSTHCEPPATPQQSYPDYLNENASPGWDAALVISSIIRDMPALPRALSGPLTQVFDVVAEVIEEVKTMRNGRDGCLQLIVRVTKFLEGFVGGLKGSNILDNMAIASSLFILRQNLMAICADAKRWSSLNLWRSYIQRDQIMSAISRHEQNLTDCFHVFQSSDDRISGRISPSKTPVNL</sequence>
<evidence type="ECO:0000313" key="3">
    <source>
        <dbReference type="Proteomes" id="UP000886523"/>
    </source>
</evidence>
<dbReference type="InterPro" id="IPR059179">
    <property type="entry name" value="MLKL-like_MCAfunc"/>
</dbReference>
<proteinExistence type="predicted"/>
<dbReference type="OrthoDB" id="4760524at2759"/>
<gene>
    <name evidence="2" type="ORF">BS47DRAFT_1369380</name>
</gene>
<keyword evidence="3" id="KW-1185">Reference proteome</keyword>
<feature type="compositionally biased region" description="Low complexity" evidence="1">
    <location>
        <begin position="280"/>
        <end position="296"/>
    </location>
</feature>
<dbReference type="EMBL" id="MU129322">
    <property type="protein sequence ID" value="KAF9503638.1"/>
    <property type="molecule type" value="Genomic_DNA"/>
</dbReference>
<dbReference type="InterPro" id="IPR036537">
    <property type="entry name" value="Adaptor_Cbl_N_dom_sf"/>
</dbReference>
<evidence type="ECO:0000313" key="2">
    <source>
        <dbReference type="EMBL" id="KAF9503638.1"/>
    </source>
</evidence>
<comment type="caution">
    <text evidence="2">The sequence shown here is derived from an EMBL/GenBank/DDBJ whole genome shotgun (WGS) entry which is preliminary data.</text>
</comment>